<name>A0A1E3W235_9HYPH</name>
<keyword evidence="3" id="KW-1185">Reference proteome</keyword>
<dbReference type="STRING" id="1774968.AUC68_01220"/>
<organism evidence="2 3">
    <name type="scientific">Methyloceanibacter methanicus</name>
    <dbReference type="NCBI Taxonomy" id="1774968"/>
    <lineage>
        <taxon>Bacteria</taxon>
        <taxon>Pseudomonadati</taxon>
        <taxon>Pseudomonadota</taxon>
        <taxon>Alphaproteobacteria</taxon>
        <taxon>Hyphomicrobiales</taxon>
        <taxon>Hyphomicrobiaceae</taxon>
        <taxon>Methyloceanibacter</taxon>
    </lineage>
</organism>
<evidence type="ECO:0000256" key="1">
    <source>
        <dbReference type="SAM" id="MobiDB-lite"/>
    </source>
</evidence>
<protein>
    <submittedName>
        <fullName evidence="2">Uncharacterized protein</fullName>
    </submittedName>
</protein>
<dbReference type="AlphaFoldDB" id="A0A1E3W235"/>
<feature type="compositionally biased region" description="Low complexity" evidence="1">
    <location>
        <begin position="71"/>
        <end position="82"/>
    </location>
</feature>
<evidence type="ECO:0000313" key="3">
    <source>
        <dbReference type="Proteomes" id="UP000094501"/>
    </source>
</evidence>
<proteinExistence type="predicted"/>
<accession>A0A1E3W235</accession>
<gene>
    <name evidence="2" type="ORF">AUC68_01220</name>
</gene>
<feature type="region of interest" description="Disordered" evidence="1">
    <location>
        <begin position="55"/>
        <end position="82"/>
    </location>
</feature>
<reference evidence="2 3" key="1">
    <citation type="journal article" date="2016" name="Environ. Microbiol.">
        <title>New Methyloceanibacter diversity from North Sea sediments includes methanotroph containing solely the soluble methane monooxygenase.</title>
        <authorList>
            <person name="Vekeman B."/>
            <person name="Kerckhof F.M."/>
            <person name="Cremers G."/>
            <person name="de Vos P."/>
            <person name="Vandamme P."/>
            <person name="Boon N."/>
            <person name="Op den Camp H.J."/>
            <person name="Heylen K."/>
        </authorList>
    </citation>
    <scope>NUCLEOTIDE SEQUENCE [LARGE SCALE GENOMIC DNA]</scope>
    <source>
        <strain evidence="2 3">R-67174</strain>
    </source>
</reference>
<evidence type="ECO:0000313" key="2">
    <source>
        <dbReference type="EMBL" id="ODR99799.1"/>
    </source>
</evidence>
<comment type="caution">
    <text evidence="2">The sequence shown here is derived from an EMBL/GenBank/DDBJ whole genome shotgun (WGS) entry which is preliminary data.</text>
</comment>
<dbReference type="EMBL" id="LPWG01000010">
    <property type="protein sequence ID" value="ODR99799.1"/>
    <property type="molecule type" value="Genomic_DNA"/>
</dbReference>
<sequence>MFLAAPGPADRAQAGMRIVPCGNAEYTAAIGGAPPLARGSGAEGPSQLTLVLAGDTGFNPKGAPVDARGFTRTASRSPSRRA</sequence>
<dbReference type="Proteomes" id="UP000094501">
    <property type="component" value="Unassembled WGS sequence"/>
</dbReference>